<dbReference type="InParanoid" id="A0A482WVP4"/>
<gene>
    <name evidence="19" type="ORF">LSTR_LSTR008576</name>
</gene>
<evidence type="ECO:0000256" key="6">
    <source>
        <dbReference type="ARBA" id="ARBA00022598"/>
    </source>
</evidence>
<dbReference type="PANTHER" id="PTHR11777">
    <property type="entry name" value="ALANYL-TRNA SYNTHETASE"/>
    <property type="match status" value="1"/>
</dbReference>
<keyword evidence="13 16" id="KW-0030">Aminoacyl-tRNA synthetase</keyword>
<name>A0A482WVP4_LAOST</name>
<dbReference type="SMR" id="A0A482WVP4"/>
<dbReference type="SUPFAM" id="SSF50447">
    <property type="entry name" value="Translation proteins"/>
    <property type="match status" value="1"/>
</dbReference>
<organism evidence="19 20">
    <name type="scientific">Laodelphax striatellus</name>
    <name type="common">Small brown planthopper</name>
    <name type="synonym">Delphax striatella</name>
    <dbReference type="NCBI Taxonomy" id="195883"/>
    <lineage>
        <taxon>Eukaryota</taxon>
        <taxon>Metazoa</taxon>
        <taxon>Ecdysozoa</taxon>
        <taxon>Arthropoda</taxon>
        <taxon>Hexapoda</taxon>
        <taxon>Insecta</taxon>
        <taxon>Pterygota</taxon>
        <taxon>Neoptera</taxon>
        <taxon>Paraneoptera</taxon>
        <taxon>Hemiptera</taxon>
        <taxon>Auchenorrhyncha</taxon>
        <taxon>Fulgoroidea</taxon>
        <taxon>Delphacidae</taxon>
        <taxon>Criomorphinae</taxon>
        <taxon>Laodelphax</taxon>
    </lineage>
</organism>
<evidence type="ECO:0000313" key="20">
    <source>
        <dbReference type="Proteomes" id="UP000291343"/>
    </source>
</evidence>
<dbReference type="InterPro" id="IPR023033">
    <property type="entry name" value="Ala_tRNA_ligase_euk/bac"/>
</dbReference>
<feature type="binding site" evidence="16">
    <location>
        <position position="728"/>
    </location>
    <ligand>
        <name>Zn(2+)</name>
        <dbReference type="ChEBI" id="CHEBI:29105"/>
    </ligand>
</feature>
<keyword evidence="17" id="KW-0175">Coiled coil</keyword>
<evidence type="ECO:0000256" key="15">
    <source>
        <dbReference type="ARBA" id="ARBA00048300"/>
    </source>
</evidence>
<dbReference type="HAMAP" id="MF_00036_B">
    <property type="entry name" value="Ala_tRNA_synth_B"/>
    <property type="match status" value="1"/>
</dbReference>
<evidence type="ECO:0000256" key="9">
    <source>
        <dbReference type="ARBA" id="ARBA00022833"/>
    </source>
</evidence>
<dbReference type="GO" id="GO:0005739">
    <property type="term" value="C:mitochondrion"/>
    <property type="evidence" value="ECO:0007669"/>
    <property type="project" value="TreeGrafter"/>
</dbReference>
<dbReference type="InterPro" id="IPR002318">
    <property type="entry name" value="Ala-tRNA-lgiase_IIc"/>
</dbReference>
<evidence type="ECO:0000313" key="19">
    <source>
        <dbReference type="EMBL" id="RZF37538.1"/>
    </source>
</evidence>
<feature type="binding site" evidence="16">
    <location>
        <position position="613"/>
    </location>
    <ligand>
        <name>Zn(2+)</name>
        <dbReference type="ChEBI" id="CHEBI:29105"/>
    </ligand>
</feature>
<dbReference type="GO" id="GO:0000049">
    <property type="term" value="F:tRNA binding"/>
    <property type="evidence" value="ECO:0007669"/>
    <property type="project" value="UniProtKB-KW"/>
</dbReference>
<keyword evidence="5 16" id="KW-0820">tRNA-binding</keyword>
<evidence type="ECO:0000256" key="2">
    <source>
        <dbReference type="ARBA" id="ARBA00013168"/>
    </source>
</evidence>
<dbReference type="Gene3D" id="3.30.930.10">
    <property type="entry name" value="Bira Bifunctional Protein, Domain 2"/>
    <property type="match status" value="1"/>
</dbReference>
<sequence>MSMTAQEVRQSFLDFFTKTKAHTYVHSSSVIPHDDPTLLFANAGMNQFKPIFLGTVEPSSEMGRLVRAANTQKCIRAGGKHNDLDDVGKDVYHHTFFEMLGNWSFGDYFKREICTWAWELLTTVYKLPTDRLYVTYFGGSEKAGLEPDLEAKGIWLELGVPESHILPGNMKDNFWEMGETGPCGPCSEIHYDRVGGRNAASLVNQDDPDVLEIWNLVFIQFNREADSSLKLLPKKHIDCGLGLERLVSVIQGKRSNYDTDLFMPLFDAIQQGTGVRAYSGRVGAEDVDGMDMAYRVLADHARTLTIALSDGGTPDNTGRGYVLRRILRRAVRYATEKLNAQPGFFGSLVHTVVKILSSTFPEIAKDPQRIIDIINEEEQQFLKTLSNGRNLLNQTLAKMGDAKVLPGDVAWRLYDTYGFPLDLTQLMIEEKGCQVDMEGYEQARLHALALSQGKSAGAATGVCLDVHAIDELQAKGIAPTDDSPKYNYKAKAGDGFAPYEFDTCEAVVKAIRVEKQFVSSVGPDTDCGLLLDRTNFYAEQGGQQYDQGHIYPLGDSTVEMQVSSVEVWAGFVLHVGRTEGAAGGRELCVGDSVRLRIDEQRRRLIMSNHTATHALNHTLRSVLGPDCNQRGSLVAPDRLRFDFANRSALSIDQVQKVQEETRQLIGRNEDVFAEVVPLSGAKPIVGLRAMFDETYPDPVRVVAIGVPIQKLVADPNSGLGLTTSVEFCGGTHLHKAGHIGDFVIVSEEAIAKGIRRIVALTGPEASKALKLEESLESKVVELCSKSNENSKDTVKQITALTEEISHALISSTKKDELRSRLQTVKRELDEAEKRAAQRLAAAAVDQAKQLAADAAEKKHTFVVAKLDAGSNAKGLDAAVKAAVKVAPDVSVMFFTADDKKVVCACSVSKSGISSGLKANEWLAPVGGIIGGRGGGKAEFGQASGPQVQRCQEAVDAAATFATSKLESKLLSVSRAASLGTSS</sequence>
<dbReference type="FunFam" id="3.30.930.10:FF:000011">
    <property type="entry name" value="Alanine--tRNA ligase, cytoplasmic"/>
    <property type="match status" value="1"/>
</dbReference>
<dbReference type="InterPro" id="IPR018165">
    <property type="entry name" value="Ala-tRNA-synth_IIc_core"/>
</dbReference>
<dbReference type="GO" id="GO:0008270">
    <property type="term" value="F:zinc ion binding"/>
    <property type="evidence" value="ECO:0007669"/>
    <property type="project" value="UniProtKB-UniRule"/>
</dbReference>
<dbReference type="PRINTS" id="PR00980">
    <property type="entry name" value="TRNASYNTHALA"/>
</dbReference>
<dbReference type="InterPro" id="IPR045864">
    <property type="entry name" value="aa-tRNA-synth_II/BPL/LPL"/>
</dbReference>
<evidence type="ECO:0000256" key="14">
    <source>
        <dbReference type="ARBA" id="ARBA00032577"/>
    </source>
</evidence>
<dbReference type="PANTHER" id="PTHR11777:SF9">
    <property type="entry name" value="ALANINE--TRNA LIGASE, CYTOPLASMIC"/>
    <property type="match status" value="1"/>
</dbReference>
<evidence type="ECO:0000259" key="18">
    <source>
        <dbReference type="PROSITE" id="PS50860"/>
    </source>
</evidence>
<dbReference type="NCBIfam" id="TIGR00344">
    <property type="entry name" value="alaS"/>
    <property type="match status" value="1"/>
</dbReference>
<dbReference type="AlphaFoldDB" id="A0A482WVP4"/>
<dbReference type="EMBL" id="QKKF02023962">
    <property type="protein sequence ID" value="RZF37538.1"/>
    <property type="molecule type" value="Genomic_DNA"/>
</dbReference>
<evidence type="ECO:0000256" key="12">
    <source>
        <dbReference type="ARBA" id="ARBA00022917"/>
    </source>
</evidence>
<evidence type="ECO:0000256" key="16">
    <source>
        <dbReference type="HAMAP-Rule" id="MF_03133"/>
    </source>
</evidence>
<dbReference type="GO" id="GO:0004813">
    <property type="term" value="F:alanine-tRNA ligase activity"/>
    <property type="evidence" value="ECO:0007669"/>
    <property type="project" value="UniProtKB-UniRule"/>
</dbReference>
<dbReference type="SUPFAM" id="SSF55681">
    <property type="entry name" value="Class II aaRS and biotin synthetases"/>
    <property type="match status" value="1"/>
</dbReference>
<dbReference type="GO" id="GO:0006419">
    <property type="term" value="P:alanyl-tRNA aminoacylation"/>
    <property type="evidence" value="ECO:0007669"/>
    <property type="project" value="InterPro"/>
</dbReference>
<keyword evidence="6 16" id="KW-0436">Ligase</keyword>
<evidence type="ECO:0000256" key="11">
    <source>
        <dbReference type="ARBA" id="ARBA00022884"/>
    </source>
</evidence>
<evidence type="ECO:0000256" key="7">
    <source>
        <dbReference type="ARBA" id="ARBA00022723"/>
    </source>
</evidence>
<evidence type="ECO:0000256" key="4">
    <source>
        <dbReference type="ARBA" id="ARBA00022490"/>
    </source>
</evidence>
<dbReference type="InterPro" id="IPR003156">
    <property type="entry name" value="DHHA1_dom"/>
</dbReference>
<dbReference type="SUPFAM" id="SSF101353">
    <property type="entry name" value="Putative anticodon-binding domain of alanyl-tRNA synthetase (AlaRS)"/>
    <property type="match status" value="1"/>
</dbReference>
<dbReference type="Proteomes" id="UP000291343">
    <property type="component" value="Unassembled WGS sequence"/>
</dbReference>
<dbReference type="PROSITE" id="PS50860">
    <property type="entry name" value="AA_TRNA_LIGASE_II_ALA"/>
    <property type="match status" value="1"/>
</dbReference>
<comment type="similarity">
    <text evidence="1">Belongs to the class-II aminoacyl-tRNA synthetase family. Alax-L subfamily.</text>
</comment>
<comment type="function">
    <text evidence="16">Catalyzes the attachment of alanine to tRNA(Ala) in a two-step reaction: alanine is first activated by ATP to form Ala-AMP and then transferred to the acceptor end of tRNA(Ala). Also edits incorrectly charged tRNA(Ala) via its editing domain.</text>
</comment>
<evidence type="ECO:0000256" key="1">
    <source>
        <dbReference type="ARBA" id="ARBA00008429"/>
    </source>
</evidence>
<feature type="domain" description="Alanyl-transfer RNA synthetases family profile" evidence="18">
    <location>
        <begin position="3"/>
        <end position="771"/>
    </location>
</feature>
<evidence type="ECO:0000256" key="3">
    <source>
        <dbReference type="ARBA" id="ARBA00017959"/>
    </source>
</evidence>
<keyword evidence="11 16" id="KW-0694">RNA-binding</keyword>
<feature type="binding site" evidence="16">
    <location>
        <position position="732"/>
    </location>
    <ligand>
        <name>Zn(2+)</name>
        <dbReference type="ChEBI" id="CHEBI:29105"/>
    </ligand>
</feature>
<dbReference type="InterPro" id="IPR018162">
    <property type="entry name" value="Ala-tRNA-ligase_IIc_anticod-bd"/>
</dbReference>
<dbReference type="Gene3D" id="2.40.30.130">
    <property type="match status" value="1"/>
</dbReference>
<feature type="coiled-coil region" evidence="17">
    <location>
        <begin position="814"/>
        <end position="841"/>
    </location>
</feature>
<keyword evidence="4" id="KW-0963">Cytoplasm</keyword>
<keyword evidence="10 16" id="KW-0067">ATP-binding</keyword>
<dbReference type="OrthoDB" id="2423964at2759"/>
<keyword evidence="12 16" id="KW-0648">Protein biosynthesis</keyword>
<keyword evidence="8 16" id="KW-0547">Nucleotide-binding</keyword>
<dbReference type="InterPro" id="IPR018164">
    <property type="entry name" value="Ala-tRNA-synth_IIc_N"/>
</dbReference>
<dbReference type="Pfam" id="PF01411">
    <property type="entry name" value="tRNA-synt_2c"/>
    <property type="match status" value="1"/>
</dbReference>
<evidence type="ECO:0000256" key="13">
    <source>
        <dbReference type="ARBA" id="ARBA00023146"/>
    </source>
</evidence>
<dbReference type="FunCoup" id="A0A482WVP4">
    <property type="interactions" value="1817"/>
</dbReference>
<dbReference type="Pfam" id="PF07973">
    <property type="entry name" value="tRNA_SAD"/>
    <property type="match status" value="1"/>
</dbReference>
<dbReference type="FunFam" id="3.10.310.40:FF:000002">
    <property type="entry name" value="alanine--tRNA ligase, cytoplasmic"/>
    <property type="match status" value="1"/>
</dbReference>
<comment type="cofactor">
    <cofactor evidence="16">
        <name>Zn(2+)</name>
        <dbReference type="ChEBI" id="CHEBI:29105"/>
    </cofactor>
    <text evidence="16">Binds 1 zinc ion per subunit.</text>
</comment>
<dbReference type="InterPro" id="IPR009000">
    <property type="entry name" value="Transl_B-barrel_sf"/>
</dbReference>
<keyword evidence="20" id="KW-1185">Reference proteome</keyword>
<keyword evidence="7 16" id="KW-0479">Metal-binding</keyword>
<accession>A0A482WVP4</accession>
<dbReference type="EC" id="6.1.1.7" evidence="2"/>
<feature type="binding site" evidence="16">
    <location>
        <position position="609"/>
    </location>
    <ligand>
        <name>Zn(2+)</name>
        <dbReference type="ChEBI" id="CHEBI:29105"/>
    </ligand>
</feature>
<dbReference type="SMART" id="SM00863">
    <property type="entry name" value="tRNA_SAD"/>
    <property type="match status" value="1"/>
</dbReference>
<comment type="domain">
    <text evidence="16">Consists of three domains; the N-terminal catalytic domain, the editing domain and the C-terminal C-Ala domain. The editing domain removes incorrectly charged amino acids, while the C-Ala domain, along with tRNA(Ala), serves as a bridge to cooperatively bring together the editing and aminoacylation centers thus stimulating deacylation of misacylated tRNAs.</text>
</comment>
<comment type="catalytic activity">
    <reaction evidence="15 16">
        <text>tRNA(Ala) + L-alanine + ATP = L-alanyl-tRNA(Ala) + AMP + diphosphate</text>
        <dbReference type="Rhea" id="RHEA:12540"/>
        <dbReference type="Rhea" id="RHEA-COMP:9657"/>
        <dbReference type="Rhea" id="RHEA-COMP:9923"/>
        <dbReference type="ChEBI" id="CHEBI:30616"/>
        <dbReference type="ChEBI" id="CHEBI:33019"/>
        <dbReference type="ChEBI" id="CHEBI:57972"/>
        <dbReference type="ChEBI" id="CHEBI:78442"/>
        <dbReference type="ChEBI" id="CHEBI:78497"/>
        <dbReference type="ChEBI" id="CHEBI:456215"/>
        <dbReference type="EC" id="6.1.1.7"/>
    </reaction>
</comment>
<dbReference type="CDD" id="cd00673">
    <property type="entry name" value="AlaRS_core"/>
    <property type="match status" value="1"/>
</dbReference>
<evidence type="ECO:0000256" key="10">
    <source>
        <dbReference type="ARBA" id="ARBA00022840"/>
    </source>
</evidence>
<dbReference type="GO" id="GO:0005524">
    <property type="term" value="F:ATP binding"/>
    <property type="evidence" value="ECO:0007669"/>
    <property type="project" value="UniProtKB-UniRule"/>
</dbReference>
<comment type="caution">
    <text evidence="19">The sequence shown here is derived from an EMBL/GenBank/DDBJ whole genome shotgun (WGS) entry which is preliminary data.</text>
</comment>
<dbReference type="Pfam" id="PF02272">
    <property type="entry name" value="DHHA1"/>
    <property type="match status" value="1"/>
</dbReference>
<dbReference type="Gene3D" id="3.10.310.40">
    <property type="match status" value="1"/>
</dbReference>
<evidence type="ECO:0000256" key="5">
    <source>
        <dbReference type="ARBA" id="ARBA00022555"/>
    </source>
</evidence>
<dbReference type="InterPro" id="IPR050058">
    <property type="entry name" value="Ala-tRNA_ligase"/>
</dbReference>
<evidence type="ECO:0000256" key="8">
    <source>
        <dbReference type="ARBA" id="ARBA00022741"/>
    </source>
</evidence>
<evidence type="ECO:0000256" key="17">
    <source>
        <dbReference type="SAM" id="Coils"/>
    </source>
</evidence>
<comment type="subunit">
    <text evidence="16">Monomer.</text>
</comment>
<protein>
    <recommendedName>
        <fullName evidence="3">Alanine--tRNA ligase</fullName>
        <ecNumber evidence="2">6.1.1.7</ecNumber>
    </recommendedName>
    <alternativeName>
        <fullName evidence="14">Alanyl-tRNA synthetase</fullName>
    </alternativeName>
</protein>
<dbReference type="InterPro" id="IPR018163">
    <property type="entry name" value="Thr/Ala-tRNA-synth_IIc_edit"/>
</dbReference>
<reference evidence="19 20" key="1">
    <citation type="journal article" date="2017" name="Gigascience">
        <title>Genome sequence of the small brown planthopper, Laodelphax striatellus.</title>
        <authorList>
            <person name="Zhu J."/>
            <person name="Jiang F."/>
            <person name="Wang X."/>
            <person name="Yang P."/>
            <person name="Bao Y."/>
            <person name="Zhao W."/>
            <person name="Wang W."/>
            <person name="Lu H."/>
            <person name="Wang Q."/>
            <person name="Cui N."/>
            <person name="Li J."/>
            <person name="Chen X."/>
            <person name="Luo L."/>
            <person name="Yu J."/>
            <person name="Kang L."/>
            <person name="Cui F."/>
        </authorList>
    </citation>
    <scope>NUCLEOTIDE SEQUENCE [LARGE SCALE GENOMIC DNA]</scope>
    <source>
        <strain evidence="19">Lst14</strain>
    </source>
</reference>
<dbReference type="STRING" id="195883.A0A482WVP4"/>
<proteinExistence type="inferred from homology"/>
<dbReference type="GO" id="GO:0002161">
    <property type="term" value="F:aminoacyl-tRNA deacylase activity"/>
    <property type="evidence" value="ECO:0007669"/>
    <property type="project" value="TreeGrafter"/>
</dbReference>
<dbReference type="InterPro" id="IPR012947">
    <property type="entry name" value="tRNA_SAD"/>
</dbReference>
<dbReference type="SUPFAM" id="SSF55186">
    <property type="entry name" value="ThrRS/AlaRS common domain"/>
    <property type="match status" value="1"/>
</dbReference>
<dbReference type="Gene3D" id="3.30.980.10">
    <property type="entry name" value="Threonyl-trna Synthetase, Chain A, domain 2"/>
    <property type="match status" value="1"/>
</dbReference>
<dbReference type="FunFam" id="3.30.980.10:FF:000004">
    <property type="entry name" value="Alanine--tRNA ligase, cytoplasmic"/>
    <property type="match status" value="1"/>
</dbReference>
<keyword evidence="9 16" id="KW-0862">Zinc</keyword>